<proteinExistence type="predicted"/>
<evidence type="ECO:0000313" key="8">
    <source>
        <dbReference type="EMBL" id="MBW4768592.1"/>
    </source>
</evidence>
<comment type="subcellular location">
    <subcellularLocation>
        <location evidence="1">Cell outer membrane</location>
    </subcellularLocation>
</comment>
<feature type="compositionally biased region" description="Polar residues" evidence="5">
    <location>
        <begin position="526"/>
        <end position="538"/>
    </location>
</feature>
<evidence type="ECO:0000256" key="3">
    <source>
        <dbReference type="ARBA" id="ARBA00023136"/>
    </source>
</evidence>
<dbReference type="InterPro" id="IPR012944">
    <property type="entry name" value="SusD_RagB_dom"/>
</dbReference>
<organism evidence="8 9">
    <name type="scientific">Hoylesella nanceiensis</name>
    <dbReference type="NCBI Taxonomy" id="425941"/>
    <lineage>
        <taxon>Bacteria</taxon>
        <taxon>Pseudomonadati</taxon>
        <taxon>Bacteroidota</taxon>
        <taxon>Bacteroidia</taxon>
        <taxon>Bacteroidales</taxon>
        <taxon>Prevotellaceae</taxon>
        <taxon>Hoylesella</taxon>
    </lineage>
</organism>
<keyword evidence="2" id="KW-0732">Signal</keyword>
<dbReference type="EMBL" id="JAHXCT010000002">
    <property type="protein sequence ID" value="MBW4768592.1"/>
    <property type="molecule type" value="Genomic_DNA"/>
</dbReference>
<keyword evidence="3" id="KW-0472">Membrane</keyword>
<evidence type="ECO:0000259" key="7">
    <source>
        <dbReference type="Pfam" id="PF14322"/>
    </source>
</evidence>
<dbReference type="Proteomes" id="UP000788426">
    <property type="component" value="Unassembled WGS sequence"/>
</dbReference>
<name>A0ABS6YBF0_9BACT</name>
<dbReference type="PROSITE" id="PS51257">
    <property type="entry name" value="PROKAR_LIPOPROTEIN"/>
    <property type="match status" value="1"/>
</dbReference>
<feature type="region of interest" description="Disordered" evidence="5">
    <location>
        <begin position="520"/>
        <end position="547"/>
    </location>
</feature>
<evidence type="ECO:0000256" key="1">
    <source>
        <dbReference type="ARBA" id="ARBA00004442"/>
    </source>
</evidence>
<dbReference type="Pfam" id="PF14322">
    <property type="entry name" value="SusD-like_3"/>
    <property type="match status" value="1"/>
</dbReference>
<gene>
    <name evidence="8" type="ORF">KZO38_02275</name>
</gene>
<accession>A0ABS6YBF0</accession>
<feature type="domain" description="SusD-like N-terminal" evidence="7">
    <location>
        <begin position="87"/>
        <end position="240"/>
    </location>
</feature>
<evidence type="ECO:0000313" key="9">
    <source>
        <dbReference type="Proteomes" id="UP000788426"/>
    </source>
</evidence>
<dbReference type="RefSeq" id="WP_219479543.1">
    <property type="nucleotide sequence ID" value="NZ_JAHXCT010000002.1"/>
</dbReference>
<comment type="caution">
    <text evidence="8">The sequence shown here is derived from an EMBL/GenBank/DDBJ whole genome shotgun (WGS) entry which is preliminary data.</text>
</comment>
<keyword evidence="4" id="KW-0998">Cell outer membrane</keyword>
<feature type="domain" description="RagB/SusD" evidence="6">
    <location>
        <begin position="333"/>
        <end position="518"/>
    </location>
</feature>
<keyword evidence="9" id="KW-1185">Reference proteome</keyword>
<protein>
    <submittedName>
        <fullName evidence="8">RagB/SusD family nutrient uptake outer membrane protein</fullName>
    </submittedName>
</protein>
<evidence type="ECO:0000256" key="4">
    <source>
        <dbReference type="ARBA" id="ARBA00023237"/>
    </source>
</evidence>
<reference evidence="8 9" key="1">
    <citation type="submission" date="2021-07" db="EMBL/GenBank/DDBJ databases">
        <title>Genomic diversity and antimicrobial resistance of Prevotella spp. isolated from chronic lung disease airways.</title>
        <authorList>
            <person name="Webb K.A."/>
            <person name="Olagoke O.S."/>
            <person name="Baird T."/>
            <person name="Neill J."/>
            <person name="Pham A."/>
            <person name="Wells T.J."/>
            <person name="Ramsay K.A."/>
            <person name="Bell S.C."/>
            <person name="Sarovich D.S."/>
            <person name="Price E.P."/>
        </authorList>
    </citation>
    <scope>NUCLEOTIDE SEQUENCE [LARGE SCALE GENOMIC DNA]</scope>
    <source>
        <strain evidence="8 9">SCHI0011.S.12</strain>
    </source>
</reference>
<dbReference type="Pfam" id="PF07980">
    <property type="entry name" value="SusD_RagB"/>
    <property type="match status" value="1"/>
</dbReference>
<evidence type="ECO:0000256" key="2">
    <source>
        <dbReference type="ARBA" id="ARBA00022729"/>
    </source>
</evidence>
<evidence type="ECO:0000256" key="5">
    <source>
        <dbReference type="SAM" id="MobiDB-lite"/>
    </source>
</evidence>
<evidence type="ECO:0000259" key="6">
    <source>
        <dbReference type="Pfam" id="PF07980"/>
    </source>
</evidence>
<sequence length="547" mass="60544">MRYTKYLYTVLGVALLVSCSDINDITTQGHDLSADQVAETNRVNPERLKASVTGLYQIAALPGKVSDTDADAGIMTYMLSADCNGPDMTSTAAAYNWYSPSSNYSDHLSAASINAVGYNTCYNQIEAANTILRQIDESTATATQKHYIGNARFCRAFDYLLLATRYQLNYQVDKTALCVPLVTEKTADVYNNKRATVEEVYNQIISDLTSAIELLQGYERPDKRYANVAVANGLLARTYLAMGEYAKAAEYAQKAIDATDAQPASISDVSKPTFCDASKENNWMWGILLTVDDISSQSIAPMSSQLSSFPGYGYTGAGACYKDINVLLYNKIPSTDVRKEWWVGPSKTNSHLNGLTWEEAGVTLKGNEIITGSLESKQPFRVYTNVKFGMKGGLGSPNNNNDSPLMRVEEMYLIKAEGLAMSGNLAAGKQVLEDFVKTYRDPSYSVTATTAAAFQNEVWFQRRVELWGEGFSMYDLLRLQKPLVRFHAGKETNVVTRYRFNMPANDPYYAYRFTQKERDNNKGIVDNTTGKEPVSGQNGDLRDGVTD</sequence>
<dbReference type="InterPro" id="IPR033985">
    <property type="entry name" value="SusD-like_N"/>
</dbReference>